<gene>
    <name evidence="2" type="ORF">BCF44_109344</name>
</gene>
<keyword evidence="2" id="KW-0255">Endonuclease</keyword>
<feature type="domain" description="Endonuclease/exonuclease/phosphatase" evidence="1">
    <location>
        <begin position="5"/>
        <end position="215"/>
    </location>
</feature>
<accession>A0A3E0HEV6</accession>
<dbReference type="RefSeq" id="WP_116177220.1">
    <property type="nucleotide sequence ID" value="NZ_CP144375.1"/>
</dbReference>
<dbReference type="Proteomes" id="UP000256269">
    <property type="component" value="Unassembled WGS sequence"/>
</dbReference>
<dbReference type="OrthoDB" id="4541127at2"/>
<reference evidence="2 3" key="1">
    <citation type="submission" date="2018-08" db="EMBL/GenBank/DDBJ databases">
        <title>Genomic Encyclopedia of Archaeal and Bacterial Type Strains, Phase II (KMG-II): from individual species to whole genera.</title>
        <authorList>
            <person name="Goeker M."/>
        </authorList>
    </citation>
    <scope>NUCLEOTIDE SEQUENCE [LARGE SCALE GENOMIC DNA]</scope>
    <source>
        <strain evidence="2 3">DSM 45791</strain>
    </source>
</reference>
<dbReference type="InterPro" id="IPR036691">
    <property type="entry name" value="Endo/exonu/phosph_ase_sf"/>
</dbReference>
<dbReference type="GO" id="GO:0004527">
    <property type="term" value="F:exonuclease activity"/>
    <property type="evidence" value="ECO:0007669"/>
    <property type="project" value="UniProtKB-KW"/>
</dbReference>
<dbReference type="SUPFAM" id="SSF56219">
    <property type="entry name" value="DNase I-like"/>
    <property type="match status" value="1"/>
</dbReference>
<dbReference type="Gene3D" id="3.60.10.10">
    <property type="entry name" value="Endonuclease/exonuclease/phosphatase"/>
    <property type="match status" value="1"/>
</dbReference>
<organism evidence="2 3">
    <name type="scientific">Kutzneria buriramensis</name>
    <dbReference type="NCBI Taxonomy" id="1045776"/>
    <lineage>
        <taxon>Bacteria</taxon>
        <taxon>Bacillati</taxon>
        <taxon>Actinomycetota</taxon>
        <taxon>Actinomycetes</taxon>
        <taxon>Pseudonocardiales</taxon>
        <taxon>Pseudonocardiaceae</taxon>
        <taxon>Kutzneria</taxon>
    </lineage>
</organism>
<comment type="caution">
    <text evidence="2">The sequence shown here is derived from an EMBL/GenBank/DDBJ whole genome shotgun (WGS) entry which is preliminary data.</text>
</comment>
<protein>
    <submittedName>
        <fullName evidence="2">Endonuclease/exonuclease/phosphatase family metal-dependent hydrolase</fullName>
    </submittedName>
</protein>
<sequence>MITVATWNVLHRVHADNWAEDVVGQWPDESKRIKAVADRVAELEEQVVALQEVSGDLLWALKVIPNRTVHAMRYPRTPSARRVPSPLYDSREYLVLLVNGPSEEIDWDPFPNDAGKGALAVEVQGHTIVATHVSWGDTKRPTQLALLREYEPAVLLGDFNADGATVLRDLGPGYELAELPWGATTRHDQTIDHVITNGVTATEARVLEADGLSDHRPVRATINW</sequence>
<keyword evidence="3" id="KW-1185">Reference proteome</keyword>
<dbReference type="GO" id="GO:0004519">
    <property type="term" value="F:endonuclease activity"/>
    <property type="evidence" value="ECO:0007669"/>
    <property type="project" value="UniProtKB-KW"/>
</dbReference>
<evidence type="ECO:0000313" key="3">
    <source>
        <dbReference type="Proteomes" id="UP000256269"/>
    </source>
</evidence>
<keyword evidence="2" id="KW-0269">Exonuclease</keyword>
<keyword evidence="2" id="KW-0540">Nuclease</keyword>
<evidence type="ECO:0000313" key="2">
    <source>
        <dbReference type="EMBL" id="REH43801.1"/>
    </source>
</evidence>
<keyword evidence="2" id="KW-0378">Hydrolase</keyword>
<dbReference type="EMBL" id="QUNO01000009">
    <property type="protein sequence ID" value="REH43801.1"/>
    <property type="molecule type" value="Genomic_DNA"/>
</dbReference>
<proteinExistence type="predicted"/>
<name>A0A3E0HEV6_9PSEU</name>
<evidence type="ECO:0000259" key="1">
    <source>
        <dbReference type="Pfam" id="PF03372"/>
    </source>
</evidence>
<dbReference type="InterPro" id="IPR005135">
    <property type="entry name" value="Endo/exonuclease/phosphatase"/>
</dbReference>
<dbReference type="AlphaFoldDB" id="A0A3E0HEV6"/>
<dbReference type="Pfam" id="PF03372">
    <property type="entry name" value="Exo_endo_phos"/>
    <property type="match status" value="1"/>
</dbReference>